<dbReference type="Pfam" id="PF02586">
    <property type="entry name" value="SRAP"/>
    <property type="match status" value="1"/>
</dbReference>
<dbReference type="InterPro" id="IPR036590">
    <property type="entry name" value="SRAP-like"/>
</dbReference>
<keyword evidence="6" id="KW-0238">DNA-binding</keyword>
<feature type="region of interest" description="Disordered" evidence="9">
    <location>
        <begin position="254"/>
        <end position="291"/>
    </location>
</feature>
<dbReference type="PANTHER" id="PTHR13604">
    <property type="entry name" value="DC12-RELATED"/>
    <property type="match status" value="1"/>
</dbReference>
<evidence type="ECO:0000256" key="8">
    <source>
        <dbReference type="RuleBase" id="RU364100"/>
    </source>
</evidence>
<dbReference type="GO" id="GO:0006508">
    <property type="term" value="P:proteolysis"/>
    <property type="evidence" value="ECO:0007669"/>
    <property type="project" value="UniProtKB-KW"/>
</dbReference>
<dbReference type="SUPFAM" id="SSF143081">
    <property type="entry name" value="BB1717-like"/>
    <property type="match status" value="1"/>
</dbReference>
<dbReference type="GO" id="GO:0008233">
    <property type="term" value="F:peptidase activity"/>
    <property type="evidence" value="ECO:0007669"/>
    <property type="project" value="UniProtKB-KW"/>
</dbReference>
<dbReference type="PANTHER" id="PTHR13604:SF0">
    <property type="entry name" value="ABASIC SITE PROCESSING PROTEIN HMCES"/>
    <property type="match status" value="1"/>
</dbReference>
<organism evidence="10 11">
    <name type="scientific">Nakamurella flava</name>
    <dbReference type="NCBI Taxonomy" id="2576308"/>
    <lineage>
        <taxon>Bacteria</taxon>
        <taxon>Bacillati</taxon>
        <taxon>Actinomycetota</taxon>
        <taxon>Actinomycetes</taxon>
        <taxon>Nakamurellales</taxon>
        <taxon>Nakamurellaceae</taxon>
        <taxon>Nakamurella</taxon>
    </lineage>
</organism>
<evidence type="ECO:0000256" key="5">
    <source>
        <dbReference type="ARBA" id="ARBA00023124"/>
    </source>
</evidence>
<keyword evidence="5" id="KW-0190">Covalent protein-DNA linkage</keyword>
<evidence type="ECO:0000256" key="9">
    <source>
        <dbReference type="SAM" id="MobiDB-lite"/>
    </source>
</evidence>
<dbReference type="AlphaFoldDB" id="A0A4U6QN37"/>
<dbReference type="GO" id="GO:0003697">
    <property type="term" value="F:single-stranded DNA binding"/>
    <property type="evidence" value="ECO:0007669"/>
    <property type="project" value="InterPro"/>
</dbReference>
<evidence type="ECO:0000256" key="2">
    <source>
        <dbReference type="ARBA" id="ARBA00022670"/>
    </source>
</evidence>
<dbReference type="EMBL" id="SZZH01000001">
    <property type="protein sequence ID" value="TKV61496.1"/>
    <property type="molecule type" value="Genomic_DNA"/>
</dbReference>
<evidence type="ECO:0000256" key="7">
    <source>
        <dbReference type="ARBA" id="ARBA00023239"/>
    </source>
</evidence>
<keyword evidence="11" id="KW-1185">Reference proteome</keyword>
<keyword evidence="3" id="KW-0227">DNA damage</keyword>
<comment type="similarity">
    <text evidence="1 8">Belongs to the SOS response-associated peptidase family.</text>
</comment>
<evidence type="ECO:0000313" key="10">
    <source>
        <dbReference type="EMBL" id="TKV61496.1"/>
    </source>
</evidence>
<dbReference type="EC" id="3.4.-.-" evidence="8"/>
<keyword evidence="7" id="KW-0456">Lyase</keyword>
<keyword evidence="4 8" id="KW-0378">Hydrolase</keyword>
<dbReference type="GO" id="GO:0106300">
    <property type="term" value="P:protein-DNA covalent cross-linking repair"/>
    <property type="evidence" value="ECO:0007669"/>
    <property type="project" value="InterPro"/>
</dbReference>
<sequence>MCGRYALTVEPEVLYGTFAADLDDGVGGPAALYGGDAPRPRYNIAPTVTVPVVRLDPRRTAEHADGGGRRQVEPMRWGLVPSWAKDVSVGNRMFNARAESLAEKPAFRRALAKRRCLIPASGWFEWRKLGEPAGNRKVPKQAYYMTPQDGSVLAFAGLWEYWKPAGDPADEHDPAPVVSMTIVTTASVGPLRDIHERMPLVLPSSEWTDWLSPAIDPTPLLTPTPAALVDALELRPVGPRVGAVVNDDADLLRPVTPAGADDAEPVQAHRDRDPAAAGSGEQLSLEFPNPR</sequence>
<evidence type="ECO:0000313" key="11">
    <source>
        <dbReference type="Proteomes" id="UP000306985"/>
    </source>
</evidence>
<accession>A0A4U6QN37</accession>
<dbReference type="Gene3D" id="3.90.1680.10">
    <property type="entry name" value="SOS response associated peptidase-like"/>
    <property type="match status" value="1"/>
</dbReference>
<gene>
    <name evidence="10" type="ORF">FDO65_07965</name>
</gene>
<name>A0A4U6QN37_9ACTN</name>
<dbReference type="InterPro" id="IPR003738">
    <property type="entry name" value="SRAP"/>
</dbReference>
<keyword evidence="2 8" id="KW-0645">Protease</keyword>
<dbReference type="RefSeq" id="WP_137448801.1">
    <property type="nucleotide sequence ID" value="NZ_SZZH01000001.1"/>
</dbReference>
<protein>
    <recommendedName>
        <fullName evidence="8">Abasic site processing protein</fullName>
        <ecNumber evidence="8">3.4.-.-</ecNumber>
    </recommendedName>
</protein>
<reference evidence="10 11" key="1">
    <citation type="submission" date="2019-05" db="EMBL/GenBank/DDBJ databases">
        <title>Nakamurella sp. N5BH11, whole genome shotgun sequence.</title>
        <authorList>
            <person name="Tuo L."/>
        </authorList>
    </citation>
    <scope>NUCLEOTIDE SEQUENCE [LARGE SCALE GENOMIC DNA]</scope>
    <source>
        <strain evidence="10 11">N5BH11</strain>
    </source>
</reference>
<proteinExistence type="inferred from homology"/>
<dbReference type="Proteomes" id="UP000306985">
    <property type="component" value="Unassembled WGS sequence"/>
</dbReference>
<evidence type="ECO:0000256" key="3">
    <source>
        <dbReference type="ARBA" id="ARBA00022763"/>
    </source>
</evidence>
<dbReference type="OrthoDB" id="9782620at2"/>
<evidence type="ECO:0000256" key="1">
    <source>
        <dbReference type="ARBA" id="ARBA00008136"/>
    </source>
</evidence>
<dbReference type="GO" id="GO:0016829">
    <property type="term" value="F:lyase activity"/>
    <property type="evidence" value="ECO:0007669"/>
    <property type="project" value="UniProtKB-KW"/>
</dbReference>
<comment type="caution">
    <text evidence="10">The sequence shown here is derived from an EMBL/GenBank/DDBJ whole genome shotgun (WGS) entry which is preliminary data.</text>
</comment>
<evidence type="ECO:0000256" key="6">
    <source>
        <dbReference type="ARBA" id="ARBA00023125"/>
    </source>
</evidence>
<evidence type="ECO:0000256" key="4">
    <source>
        <dbReference type="ARBA" id="ARBA00022801"/>
    </source>
</evidence>